<evidence type="ECO:0008006" key="3">
    <source>
        <dbReference type="Google" id="ProtNLM"/>
    </source>
</evidence>
<dbReference type="OrthoDB" id="4507013at2759"/>
<keyword evidence="2" id="KW-1185">Reference proteome</keyword>
<name>A0A5N6UPZ2_ASPTM</name>
<dbReference type="InterPro" id="IPR036812">
    <property type="entry name" value="NAD(P)_OxRdtase_dom_sf"/>
</dbReference>
<gene>
    <name evidence="1" type="ORF">BDV40DRAFT_289905</name>
</gene>
<dbReference type="AlphaFoldDB" id="A0A5N6UPZ2"/>
<dbReference type="Gene3D" id="3.20.20.100">
    <property type="entry name" value="NADP-dependent oxidoreductase domain"/>
    <property type="match status" value="1"/>
</dbReference>
<dbReference type="SUPFAM" id="SSF51430">
    <property type="entry name" value="NAD(P)-linked oxidoreductase"/>
    <property type="match status" value="1"/>
</dbReference>
<evidence type="ECO:0000313" key="2">
    <source>
        <dbReference type="Proteomes" id="UP000326950"/>
    </source>
</evidence>
<accession>A0A5N6UPZ2</accession>
<protein>
    <recommendedName>
        <fullName evidence="3">NADP-dependent oxidoreductase domain-containing protein</fullName>
    </recommendedName>
</protein>
<proteinExistence type="predicted"/>
<organism evidence="1 2">
    <name type="scientific">Aspergillus tamarii</name>
    <dbReference type="NCBI Taxonomy" id="41984"/>
    <lineage>
        <taxon>Eukaryota</taxon>
        <taxon>Fungi</taxon>
        <taxon>Dikarya</taxon>
        <taxon>Ascomycota</taxon>
        <taxon>Pezizomycotina</taxon>
        <taxon>Eurotiomycetes</taxon>
        <taxon>Eurotiomycetidae</taxon>
        <taxon>Eurotiales</taxon>
        <taxon>Aspergillaceae</taxon>
        <taxon>Aspergillus</taxon>
        <taxon>Aspergillus subgen. Circumdati</taxon>
    </lineage>
</organism>
<evidence type="ECO:0000313" key="1">
    <source>
        <dbReference type="EMBL" id="KAE8160697.1"/>
    </source>
</evidence>
<reference evidence="1 2" key="1">
    <citation type="submission" date="2019-04" db="EMBL/GenBank/DDBJ databases">
        <title>Friends and foes A comparative genomics study of 23 Aspergillus species from section Flavi.</title>
        <authorList>
            <consortium name="DOE Joint Genome Institute"/>
            <person name="Kjaerbolling I."/>
            <person name="Vesth T."/>
            <person name="Frisvad J.C."/>
            <person name="Nybo J.L."/>
            <person name="Theobald S."/>
            <person name="Kildgaard S."/>
            <person name="Isbrandt T."/>
            <person name="Kuo A."/>
            <person name="Sato A."/>
            <person name="Lyhne E.K."/>
            <person name="Kogle M.E."/>
            <person name="Wiebenga A."/>
            <person name="Kun R.S."/>
            <person name="Lubbers R.J."/>
            <person name="Makela M.R."/>
            <person name="Barry K."/>
            <person name="Chovatia M."/>
            <person name="Clum A."/>
            <person name="Daum C."/>
            <person name="Haridas S."/>
            <person name="He G."/>
            <person name="LaButti K."/>
            <person name="Lipzen A."/>
            <person name="Mondo S."/>
            <person name="Riley R."/>
            <person name="Salamov A."/>
            <person name="Simmons B.A."/>
            <person name="Magnuson J.K."/>
            <person name="Henrissat B."/>
            <person name="Mortensen U.H."/>
            <person name="Larsen T.O."/>
            <person name="Devries R.P."/>
            <person name="Grigoriev I.V."/>
            <person name="Machida M."/>
            <person name="Baker S.E."/>
            <person name="Andersen M.R."/>
        </authorList>
    </citation>
    <scope>NUCLEOTIDE SEQUENCE [LARGE SCALE GENOMIC DNA]</scope>
    <source>
        <strain evidence="1 2">CBS 117626</strain>
    </source>
</reference>
<dbReference type="EMBL" id="ML738653">
    <property type="protein sequence ID" value="KAE8160697.1"/>
    <property type="molecule type" value="Genomic_DNA"/>
</dbReference>
<dbReference type="Proteomes" id="UP000326950">
    <property type="component" value="Unassembled WGS sequence"/>
</dbReference>
<sequence length="268" mass="29951">MTISDPFPATGFRLLGMTWRPDITPDDQAYTAMKAAITNIAAIWSSTSVYGMVPESPIAGLWLPRHYFEKDPEDAPKEKLGPLNELVRKGQRVCPEVGAATMRRAHAVCPFSVVADEYSLWNTIMLTNGAAKAWKELGVVFLTGQVTKREDILKGGIRPMFGQFQPAGFPNNLELVDKLEVFAKRRVVTPRAFRCLASIQAHSNTGDCGTIVSTAAQRVVENYRVVSSSAEEKEELDSILRLFDLFGERQRIYLTWLVVIPRYIITLN</sequence>